<name>A0A1W1I683_9BACT</name>
<keyword evidence="1" id="KW-0472">Membrane</keyword>
<dbReference type="AlphaFoldDB" id="A0A1W1I683"/>
<reference evidence="2 3" key="1">
    <citation type="submission" date="2017-03" db="EMBL/GenBank/DDBJ databases">
        <authorList>
            <person name="Afonso C.L."/>
            <person name="Miller P.J."/>
            <person name="Scott M.A."/>
            <person name="Spackman E."/>
            <person name="Goraichik I."/>
            <person name="Dimitrov K.M."/>
            <person name="Suarez D.L."/>
            <person name="Swayne D.E."/>
        </authorList>
    </citation>
    <scope>NUCLEOTIDE SEQUENCE [LARGE SCALE GENOMIC DNA]</scope>
    <source>
        <strain evidence="2">Genome sequencing of Nitrospira japonica strain NJ11</strain>
    </source>
</reference>
<dbReference type="EMBL" id="LT828648">
    <property type="protein sequence ID" value="SLM48451.1"/>
    <property type="molecule type" value="Genomic_DNA"/>
</dbReference>
<keyword evidence="3" id="KW-1185">Reference proteome</keyword>
<protein>
    <submittedName>
        <fullName evidence="2">Uncharacterized protein</fullName>
    </submittedName>
</protein>
<proteinExistence type="predicted"/>
<dbReference type="Proteomes" id="UP000192042">
    <property type="component" value="Chromosome I"/>
</dbReference>
<dbReference type="STRING" id="1325564.NSJP_2279"/>
<evidence type="ECO:0000313" key="2">
    <source>
        <dbReference type="EMBL" id="SLM48451.1"/>
    </source>
</evidence>
<sequence>MSPEEFFMYLTIGLIVIAPIGARLYRRMTLRRTQAMLREQFGHANAPERGPGTGR</sequence>
<evidence type="ECO:0000256" key="1">
    <source>
        <dbReference type="SAM" id="Phobius"/>
    </source>
</evidence>
<feature type="transmembrane region" description="Helical" evidence="1">
    <location>
        <begin position="6"/>
        <end position="25"/>
    </location>
</feature>
<gene>
    <name evidence="2" type="ORF">NSJP_2279</name>
</gene>
<keyword evidence="1" id="KW-0812">Transmembrane</keyword>
<keyword evidence="1" id="KW-1133">Transmembrane helix</keyword>
<organism evidence="2 3">
    <name type="scientific">Nitrospira japonica</name>
    <dbReference type="NCBI Taxonomy" id="1325564"/>
    <lineage>
        <taxon>Bacteria</taxon>
        <taxon>Pseudomonadati</taxon>
        <taxon>Nitrospirota</taxon>
        <taxon>Nitrospiria</taxon>
        <taxon>Nitrospirales</taxon>
        <taxon>Nitrospiraceae</taxon>
        <taxon>Nitrospira</taxon>
    </lineage>
</organism>
<accession>A0A1W1I683</accession>
<evidence type="ECO:0000313" key="3">
    <source>
        <dbReference type="Proteomes" id="UP000192042"/>
    </source>
</evidence>
<dbReference type="KEGG" id="nja:NSJP_2279"/>